<dbReference type="SUPFAM" id="SSF56349">
    <property type="entry name" value="DNA breaking-rejoining enzymes"/>
    <property type="match status" value="1"/>
</dbReference>
<dbReference type="PROSITE" id="PS51900">
    <property type="entry name" value="CB"/>
    <property type="match status" value="1"/>
</dbReference>
<dbReference type="GO" id="GO:0006310">
    <property type="term" value="P:DNA recombination"/>
    <property type="evidence" value="ECO:0007669"/>
    <property type="project" value="UniProtKB-KW"/>
</dbReference>
<gene>
    <name evidence="6" type="ORF">CEY11_21220</name>
</gene>
<dbReference type="Pfam" id="PF00589">
    <property type="entry name" value="Phage_integrase"/>
    <property type="match status" value="1"/>
</dbReference>
<dbReference type="InterPro" id="IPR002104">
    <property type="entry name" value="Integrase_catalytic"/>
</dbReference>
<name>A0A225M1V1_9BURK</name>
<feature type="domain" description="Core-binding (CB)" evidence="5">
    <location>
        <begin position="49"/>
        <end position="134"/>
    </location>
</feature>
<dbReference type="InterPro" id="IPR010998">
    <property type="entry name" value="Integrase_recombinase_N"/>
</dbReference>
<dbReference type="Proteomes" id="UP000214603">
    <property type="component" value="Unassembled WGS sequence"/>
</dbReference>
<keyword evidence="7" id="KW-1185">Reference proteome</keyword>
<evidence type="ECO:0000256" key="4">
    <source>
        <dbReference type="PROSITE-ProRule" id="PRU01248"/>
    </source>
</evidence>
<comment type="caution">
    <text evidence="6">The sequence shown here is derived from an EMBL/GenBank/DDBJ whole genome shotgun (WGS) entry which is preliminary data.</text>
</comment>
<dbReference type="Gene3D" id="1.10.150.130">
    <property type="match status" value="1"/>
</dbReference>
<reference evidence="7" key="1">
    <citation type="submission" date="2017-06" db="EMBL/GenBank/DDBJ databases">
        <title>Herbaspirillum phytohormonus sp. nov., isolated from the root nodule of Robinia pseudoacacia in lead-zinc mine.</title>
        <authorList>
            <person name="Fan M."/>
            <person name="Lin Y."/>
        </authorList>
    </citation>
    <scope>NUCLEOTIDE SEQUENCE [LARGE SCALE GENOMIC DNA]</scope>
    <source>
        <strain evidence="7">SC-089</strain>
    </source>
</reference>
<evidence type="ECO:0000256" key="2">
    <source>
        <dbReference type="ARBA" id="ARBA00023125"/>
    </source>
</evidence>
<keyword evidence="3" id="KW-0233">DNA recombination</keyword>
<keyword evidence="2 4" id="KW-0238">DNA-binding</keyword>
<dbReference type="InterPro" id="IPR044068">
    <property type="entry name" value="CB"/>
</dbReference>
<dbReference type="GO" id="GO:0015074">
    <property type="term" value="P:DNA integration"/>
    <property type="evidence" value="ECO:0007669"/>
    <property type="project" value="UniProtKB-KW"/>
</dbReference>
<keyword evidence="1" id="KW-0229">DNA integration</keyword>
<evidence type="ECO:0000256" key="1">
    <source>
        <dbReference type="ARBA" id="ARBA00022908"/>
    </source>
</evidence>
<dbReference type="InterPro" id="IPR013762">
    <property type="entry name" value="Integrase-like_cat_sf"/>
</dbReference>
<accession>A0A225M1V1</accession>
<dbReference type="Gene3D" id="1.10.443.10">
    <property type="entry name" value="Intergrase catalytic core"/>
    <property type="match status" value="1"/>
</dbReference>
<evidence type="ECO:0000313" key="7">
    <source>
        <dbReference type="Proteomes" id="UP000214603"/>
    </source>
</evidence>
<dbReference type="OrthoDB" id="662444at2"/>
<evidence type="ECO:0000256" key="3">
    <source>
        <dbReference type="ARBA" id="ARBA00023172"/>
    </source>
</evidence>
<dbReference type="AlphaFoldDB" id="A0A225M1V1"/>
<dbReference type="EMBL" id="NJIH01000013">
    <property type="protein sequence ID" value="OWT55298.1"/>
    <property type="molecule type" value="Genomic_DNA"/>
</dbReference>
<organism evidence="6 7">
    <name type="scientific">Candidimonas nitroreducens</name>
    <dbReference type="NCBI Taxonomy" id="683354"/>
    <lineage>
        <taxon>Bacteria</taxon>
        <taxon>Pseudomonadati</taxon>
        <taxon>Pseudomonadota</taxon>
        <taxon>Betaproteobacteria</taxon>
        <taxon>Burkholderiales</taxon>
        <taxon>Alcaligenaceae</taxon>
        <taxon>Candidimonas</taxon>
    </lineage>
</organism>
<evidence type="ECO:0000259" key="5">
    <source>
        <dbReference type="PROSITE" id="PS51900"/>
    </source>
</evidence>
<dbReference type="GO" id="GO:0003677">
    <property type="term" value="F:DNA binding"/>
    <property type="evidence" value="ECO:0007669"/>
    <property type="project" value="UniProtKB-UniRule"/>
</dbReference>
<sequence length="347" mass="39372">MGLAGTRLAWQHGKFWYRHRSGKWEDVGTDVARAKERAALYNDPTGEYGTTGYWLRMFLVDCEARVKAKTLAQRTLDDYTKAVEELKVFFGKLLPFTIEPHHIQTYLTEGQRAGRAVPSNREIACLSSCLSWLIRTGKVPMRVNPCMRESGVKKNSERRRERYVTHAEYRGVFACAPPPVKLMMELTYRTLQRPESDILYWTPANVQQKDGGEVLRFTQNKTHARLDIALTGQLGMLVHAAMGDKPNDERPLVCTRKGGVYTYSGITAMLTYAQNKARKKFPALADMASFGFRDLKGKGATDLWRAGEQLERIQQLCGHANKTTTETYVKARWTETASPNPLEIAML</sequence>
<evidence type="ECO:0000313" key="6">
    <source>
        <dbReference type="EMBL" id="OWT55298.1"/>
    </source>
</evidence>
<protein>
    <submittedName>
        <fullName evidence="6">Integrase</fullName>
    </submittedName>
</protein>
<dbReference type="InterPro" id="IPR011010">
    <property type="entry name" value="DNA_brk_join_enz"/>
</dbReference>
<proteinExistence type="predicted"/>